<dbReference type="OrthoDB" id="9788984at2"/>
<dbReference type="InterPro" id="IPR007456">
    <property type="entry name" value="Smg"/>
</dbReference>
<protein>
    <recommendedName>
        <fullName evidence="1">Protein Smg homolog</fullName>
    </recommendedName>
</protein>
<keyword evidence="3" id="KW-1185">Reference proteome</keyword>
<reference evidence="2 3" key="1">
    <citation type="submission" date="2016-12" db="EMBL/GenBank/DDBJ databases">
        <title>Diversity of luminous bacteria.</title>
        <authorList>
            <person name="Yoshizawa S."/>
            <person name="Kogure K."/>
        </authorList>
    </citation>
    <scope>NUCLEOTIDE SEQUENCE [LARGE SCALE GENOMIC DNA]</scope>
    <source>
        <strain evidence="2 3">SA4-48</strain>
    </source>
</reference>
<evidence type="ECO:0000313" key="2">
    <source>
        <dbReference type="EMBL" id="PQJ52854.1"/>
    </source>
</evidence>
<dbReference type="PANTHER" id="PTHR38692:SF1">
    <property type="entry name" value="PROTEIN SMG"/>
    <property type="match status" value="1"/>
</dbReference>
<dbReference type="AlphaFoldDB" id="A0A2S7US85"/>
<evidence type="ECO:0000313" key="3">
    <source>
        <dbReference type="Proteomes" id="UP000239007"/>
    </source>
</evidence>
<gene>
    <name evidence="1" type="primary">smg</name>
    <name evidence="2" type="ORF">BTO11_03730</name>
</gene>
<comment type="caution">
    <text evidence="2">The sequence shown here is derived from an EMBL/GenBank/DDBJ whole genome shotgun (WGS) entry which is preliminary data.</text>
</comment>
<name>A0A2S7US85_9GAMM</name>
<proteinExistence type="inferred from homology"/>
<dbReference type="PANTHER" id="PTHR38692">
    <property type="entry name" value="PROTEIN SMG"/>
    <property type="match status" value="1"/>
</dbReference>
<dbReference type="Pfam" id="PF04361">
    <property type="entry name" value="DUF494"/>
    <property type="match status" value="1"/>
</dbReference>
<dbReference type="RefSeq" id="WP_105051326.1">
    <property type="nucleotide sequence ID" value="NZ_BMYG01000004.1"/>
</dbReference>
<comment type="similarity">
    <text evidence="1">Belongs to the Smg family.</text>
</comment>
<dbReference type="Proteomes" id="UP000239007">
    <property type="component" value="Unassembled WGS sequence"/>
</dbReference>
<evidence type="ECO:0000256" key="1">
    <source>
        <dbReference type="HAMAP-Rule" id="MF_00598"/>
    </source>
</evidence>
<dbReference type="NCBIfam" id="NF002897">
    <property type="entry name" value="PRK03430.1"/>
    <property type="match status" value="1"/>
</dbReference>
<dbReference type="EMBL" id="MSCH01000003">
    <property type="protein sequence ID" value="PQJ52854.1"/>
    <property type="molecule type" value="Genomic_DNA"/>
</dbReference>
<accession>A0A2S7US85</accession>
<sequence length="157" mass="18093">MFDILLYLFENIVNDSAEVWIDNDELSSELQTAGFHDDDIYKALMWLEDLAELQSNDIIPFIAGQTSVSTRVYTLEESIKLDTQSQGFLLFLEQINLLDVATREMVIDRVMELEENGILLEDLKWVVLMVLFNVPGKELAFEQMENLVFDEPDGTLH</sequence>
<dbReference type="HAMAP" id="MF_00598">
    <property type="entry name" value="Smg"/>
    <property type="match status" value="1"/>
</dbReference>
<organism evidence="2 3">
    <name type="scientific">Psychrosphaera saromensis</name>
    <dbReference type="NCBI Taxonomy" id="716813"/>
    <lineage>
        <taxon>Bacteria</taxon>
        <taxon>Pseudomonadati</taxon>
        <taxon>Pseudomonadota</taxon>
        <taxon>Gammaproteobacteria</taxon>
        <taxon>Alteromonadales</taxon>
        <taxon>Pseudoalteromonadaceae</taxon>
        <taxon>Psychrosphaera</taxon>
    </lineage>
</organism>